<dbReference type="RefSeq" id="WP_377412905.1">
    <property type="nucleotide sequence ID" value="NZ_JBHSRS010000017.1"/>
</dbReference>
<dbReference type="Proteomes" id="UP001596270">
    <property type="component" value="Unassembled WGS sequence"/>
</dbReference>
<keyword evidence="2" id="KW-1185">Reference proteome</keyword>
<gene>
    <name evidence="1" type="ORF">ACFQND_08015</name>
</gene>
<proteinExistence type="predicted"/>
<dbReference type="EMBL" id="JBHSRS010000017">
    <property type="protein sequence ID" value="MFC6281170.1"/>
    <property type="molecule type" value="Genomic_DNA"/>
</dbReference>
<comment type="caution">
    <text evidence="1">The sequence shown here is derived from an EMBL/GenBank/DDBJ whole genome shotgun (WGS) entry which is preliminary data.</text>
</comment>
<evidence type="ECO:0000313" key="1">
    <source>
        <dbReference type="EMBL" id="MFC6281170.1"/>
    </source>
</evidence>
<organism evidence="1 2">
    <name type="scientific">Polaromonas aquatica</name>
    <dbReference type="NCBI Taxonomy" id="332657"/>
    <lineage>
        <taxon>Bacteria</taxon>
        <taxon>Pseudomonadati</taxon>
        <taxon>Pseudomonadota</taxon>
        <taxon>Betaproteobacteria</taxon>
        <taxon>Burkholderiales</taxon>
        <taxon>Comamonadaceae</taxon>
        <taxon>Polaromonas</taxon>
    </lineage>
</organism>
<accession>A0ABW1TV20</accession>
<name>A0ABW1TV20_9BURK</name>
<protein>
    <submittedName>
        <fullName evidence="1">Uncharacterized protein</fullName>
    </submittedName>
</protein>
<sequence>MQNTEHTSEHPAVEATDNSISKSWIDQLDEAVSKTDEPAIWRLMDEQCSNDSAHEALTSMVSRLAYMHHDRTVFCELFMLPVVTMQGCNVIDNAQVWKGVRNQVREALGGWFNDDGRTTLFDDIAPMDWVTTWRPGVLRAHLERLIPGTGKVRAAFTTEQISLPDEAPRLGFVVIGRSTQKGWRELPSSNGLMDKRLKDVIKYCLQIQASTSASHMETAPIVLAPERIQFAITDGISLWLSKLNEAVGIEGWTVMPSLASRDVVKVTLKLRNKQVGLTQFTLRLHQIGTQGLSDVLSLLQQTAPMFDVPVDMHETEYKKPAKSTLDN</sequence>
<evidence type="ECO:0000313" key="2">
    <source>
        <dbReference type="Proteomes" id="UP001596270"/>
    </source>
</evidence>
<reference evidence="2" key="1">
    <citation type="journal article" date="2019" name="Int. J. Syst. Evol. Microbiol.">
        <title>The Global Catalogue of Microorganisms (GCM) 10K type strain sequencing project: providing services to taxonomists for standard genome sequencing and annotation.</title>
        <authorList>
            <consortium name="The Broad Institute Genomics Platform"/>
            <consortium name="The Broad Institute Genome Sequencing Center for Infectious Disease"/>
            <person name="Wu L."/>
            <person name="Ma J."/>
        </authorList>
    </citation>
    <scope>NUCLEOTIDE SEQUENCE [LARGE SCALE GENOMIC DNA]</scope>
    <source>
        <strain evidence="2">CCUG 39402</strain>
    </source>
</reference>